<gene>
    <name evidence="3" type="ORF">FOB72_19410</name>
</gene>
<name>A0A5P2HA47_9BURK</name>
<evidence type="ECO:0000256" key="1">
    <source>
        <dbReference type="SAM" id="MobiDB-lite"/>
    </source>
</evidence>
<dbReference type="InterPro" id="IPR039422">
    <property type="entry name" value="MarR/SlyA-like"/>
</dbReference>
<dbReference type="InterPro" id="IPR000835">
    <property type="entry name" value="HTH_MarR-typ"/>
</dbReference>
<dbReference type="PANTHER" id="PTHR33164:SF57">
    <property type="entry name" value="MARR-FAMILY TRANSCRIPTIONAL REGULATOR"/>
    <property type="match status" value="1"/>
</dbReference>
<evidence type="ECO:0000313" key="3">
    <source>
        <dbReference type="EMBL" id="QET04313.1"/>
    </source>
</evidence>
<protein>
    <submittedName>
        <fullName evidence="3">MarR family transcriptional regulator</fullName>
    </submittedName>
</protein>
<feature type="region of interest" description="Disordered" evidence="1">
    <location>
        <begin position="196"/>
        <end position="228"/>
    </location>
</feature>
<dbReference type="EMBL" id="CP044067">
    <property type="protein sequence ID" value="QET04313.1"/>
    <property type="molecule type" value="Genomic_DNA"/>
</dbReference>
<reference evidence="3 4" key="1">
    <citation type="submission" date="2019-09" db="EMBL/GenBank/DDBJ databases">
        <title>FDA dAtabase for Regulatory Grade micrObial Sequences (FDA-ARGOS): Supporting development and validation of Infectious Disease Dx tests.</title>
        <authorList>
            <person name="Sciortino C."/>
            <person name="Tallon L."/>
            <person name="Sadzewicz L."/>
            <person name="Vavikolanu K."/>
            <person name="Mehta A."/>
            <person name="Aluvathingal J."/>
            <person name="Nadendla S."/>
            <person name="Nandy P."/>
            <person name="Geyer C."/>
            <person name="Yan Y."/>
            <person name="Sichtig H."/>
        </authorList>
    </citation>
    <scope>NUCLEOTIDE SEQUENCE [LARGE SCALE GENOMIC DNA]</scope>
    <source>
        <strain evidence="3 4">FDAARGOS_664</strain>
    </source>
</reference>
<proteinExistence type="predicted"/>
<dbReference type="Proteomes" id="UP000322822">
    <property type="component" value="Chromosome 2"/>
</dbReference>
<evidence type="ECO:0000313" key="4">
    <source>
        <dbReference type="Proteomes" id="UP000322822"/>
    </source>
</evidence>
<evidence type="ECO:0000259" key="2">
    <source>
        <dbReference type="PROSITE" id="PS50995"/>
    </source>
</evidence>
<dbReference type="GO" id="GO:0006950">
    <property type="term" value="P:response to stress"/>
    <property type="evidence" value="ECO:0007669"/>
    <property type="project" value="TreeGrafter"/>
</dbReference>
<dbReference type="InterPro" id="IPR036390">
    <property type="entry name" value="WH_DNA-bd_sf"/>
</dbReference>
<dbReference type="Gene3D" id="1.10.10.10">
    <property type="entry name" value="Winged helix-like DNA-binding domain superfamily/Winged helix DNA-binding domain"/>
    <property type="match status" value="1"/>
</dbReference>
<dbReference type="AlphaFoldDB" id="A0A5P2HA47"/>
<dbReference type="PROSITE" id="PS50995">
    <property type="entry name" value="HTH_MARR_2"/>
    <property type="match status" value="1"/>
</dbReference>
<accession>A0A5P2HA47</accession>
<dbReference type="InterPro" id="IPR036388">
    <property type="entry name" value="WH-like_DNA-bd_sf"/>
</dbReference>
<dbReference type="GO" id="GO:0003700">
    <property type="term" value="F:DNA-binding transcription factor activity"/>
    <property type="evidence" value="ECO:0007669"/>
    <property type="project" value="InterPro"/>
</dbReference>
<dbReference type="SMART" id="SM00347">
    <property type="entry name" value="HTH_MARR"/>
    <property type="match status" value="1"/>
</dbReference>
<dbReference type="OrthoDB" id="8654642at2"/>
<dbReference type="PANTHER" id="PTHR33164">
    <property type="entry name" value="TRANSCRIPTIONAL REGULATOR, MARR FAMILY"/>
    <property type="match status" value="1"/>
</dbReference>
<sequence>MCLGGDNGVRIVDSDNHSELYPMSATKSAKTAKSASKTAAAPAPVAAPRIITDLLSSRLHNLAGLSAASASLRVQRKFGLTLLEWRSIGMLGAYAPLSLKELARRAALDKSYASRTVSALIERGLIVSARSDTDARAVLLSLTKAGDALYRKVIVDANARNERLLRPLSPEQRKMLMEMLAVLTTSARDVLDEERRAAAGDATDEDDEGDPQGPVAGTTPVETGGGADLDLAEIRSLVSRLNRLVGEPGGSGSL</sequence>
<organism evidence="3 4">
    <name type="scientific">Cupriavidus pauculus</name>
    <dbReference type="NCBI Taxonomy" id="82633"/>
    <lineage>
        <taxon>Bacteria</taxon>
        <taxon>Pseudomonadati</taxon>
        <taxon>Pseudomonadota</taxon>
        <taxon>Betaproteobacteria</taxon>
        <taxon>Burkholderiales</taxon>
        <taxon>Burkholderiaceae</taxon>
        <taxon>Cupriavidus</taxon>
    </lineage>
</organism>
<dbReference type="SUPFAM" id="SSF46785">
    <property type="entry name" value="Winged helix' DNA-binding domain"/>
    <property type="match status" value="1"/>
</dbReference>
<dbReference type="PRINTS" id="PR00598">
    <property type="entry name" value="HTHMARR"/>
</dbReference>
<dbReference type="Pfam" id="PF12802">
    <property type="entry name" value="MarR_2"/>
    <property type="match status" value="1"/>
</dbReference>
<feature type="domain" description="HTH marR-type" evidence="2">
    <location>
        <begin position="52"/>
        <end position="185"/>
    </location>
</feature>